<dbReference type="InterPro" id="IPR027517">
    <property type="entry name" value="Deoxyhypusine_hydroxylase"/>
</dbReference>
<evidence type="ECO:0000256" key="1">
    <source>
        <dbReference type="ARBA" id="ARBA00000068"/>
    </source>
</evidence>
<evidence type="ECO:0000256" key="6">
    <source>
        <dbReference type="ARBA" id="ARBA00023004"/>
    </source>
</evidence>
<comment type="pathway">
    <text evidence="2 9">Protein modification; eIF5A hypusination.</text>
</comment>
<dbReference type="InterPro" id="IPR000225">
    <property type="entry name" value="Armadillo"/>
</dbReference>
<feature type="binding site" evidence="9">
    <location>
        <position position="226"/>
    </location>
    <ligand>
        <name>Fe cation</name>
        <dbReference type="ChEBI" id="CHEBI:24875"/>
        <label>2</label>
    </ligand>
</feature>
<reference evidence="11" key="2">
    <citation type="submission" date="2014-06" db="EMBL/GenBank/DDBJ databases">
        <title>The complete genome of Blastobotrys (Arxula) adeninivorans LS3 - a yeast of biotechnological interest.</title>
        <authorList>
            <person name="Kunze G."/>
            <person name="Gaillardin C."/>
            <person name="Czernicka M."/>
            <person name="Durrens P."/>
            <person name="Martin T."/>
            <person name="Boer E."/>
            <person name="Gabaldon T."/>
            <person name="Cruz J."/>
            <person name="Talla E."/>
            <person name="Marck C."/>
            <person name="Goffeau A."/>
            <person name="Barbe V."/>
            <person name="Baret P."/>
            <person name="Baronian K."/>
            <person name="Beier S."/>
            <person name="Bleykasten C."/>
            <person name="Bode R."/>
            <person name="Casaregola S."/>
            <person name="Despons L."/>
            <person name="Fairhead C."/>
            <person name="Giersberg M."/>
            <person name="Gierski P."/>
            <person name="Hahnel U."/>
            <person name="Hartmann A."/>
            <person name="Jankowska D."/>
            <person name="Jubin C."/>
            <person name="Jung P."/>
            <person name="Lafontaine I."/>
            <person name="Leh-Louis V."/>
            <person name="Lemaire M."/>
            <person name="Marcet-Houben M."/>
            <person name="Mascher M."/>
            <person name="Morel G."/>
            <person name="Richard G.-F."/>
            <person name="Riechen J."/>
            <person name="Sacerdot C."/>
            <person name="Sarkar A."/>
            <person name="Savel G."/>
            <person name="Schacherer J."/>
            <person name="Sherman D."/>
            <person name="Straub M.-L."/>
            <person name="Stein N."/>
            <person name="Thierry A."/>
            <person name="Trautwein-Schult A."/>
            <person name="Westhof E."/>
            <person name="Worch S."/>
            <person name="Dujon B."/>
            <person name="Souciet J.-L."/>
            <person name="Wincker P."/>
            <person name="Scholz U."/>
            <person name="Neuveglise N."/>
        </authorList>
    </citation>
    <scope>NUCLEOTIDE SEQUENCE</scope>
    <source>
        <strain evidence="11">LS3</strain>
    </source>
</reference>
<dbReference type="FunFam" id="1.25.10.10:FF:000099">
    <property type="entry name" value="Deoxyhypusine hydroxylase"/>
    <property type="match status" value="1"/>
</dbReference>
<keyword evidence="8 9" id="KW-0386">Hypusine biosynthesis</keyword>
<keyword evidence="5 9" id="KW-0560">Oxidoreductase</keyword>
<feature type="binding site" evidence="9">
    <location>
        <position position="70"/>
    </location>
    <ligand>
        <name>Fe cation</name>
        <dbReference type="ChEBI" id="CHEBI:24875"/>
        <label>1</label>
    </ligand>
</feature>
<dbReference type="EMBL" id="HG937693">
    <property type="protein sequence ID" value="CDP34402.1"/>
    <property type="molecule type" value="Genomic_DNA"/>
</dbReference>
<dbReference type="Pfam" id="PF13646">
    <property type="entry name" value="HEAT_2"/>
    <property type="match status" value="2"/>
</dbReference>
<comment type="function">
    <text evidence="9">Catalyzes the hydroxylation of the N(6)-(4-aminobutyl)-L-lysine intermediate to form hypusine, an essential post-translational modification only found in mature eIF-5A factor.</text>
</comment>
<name>A0A060T668_BLAAD</name>
<keyword evidence="9" id="KW-0539">Nucleus</keyword>
<feature type="binding site" evidence="9">
    <location>
        <position position="102"/>
    </location>
    <ligand>
        <name>Fe cation</name>
        <dbReference type="ChEBI" id="CHEBI:24875"/>
        <label>1</label>
    </ligand>
</feature>
<evidence type="ECO:0000256" key="2">
    <source>
        <dbReference type="ARBA" id="ARBA00005041"/>
    </source>
</evidence>
<keyword evidence="7 9" id="KW-0503">Monooxygenase</keyword>
<dbReference type="HAMAP" id="MF_03101">
    <property type="entry name" value="Deoxyhypusine_hydroxylase"/>
    <property type="match status" value="1"/>
</dbReference>
<keyword evidence="9" id="KW-0963">Cytoplasm</keyword>
<comment type="cofactor">
    <cofactor evidence="9">
        <name>Fe(2+)</name>
        <dbReference type="ChEBI" id="CHEBI:29033"/>
    </cofactor>
    <text evidence="9">Binds 2 Fe(2+) ions per subunit.</text>
</comment>
<dbReference type="PANTHER" id="PTHR12697:SF5">
    <property type="entry name" value="DEOXYHYPUSINE HYDROXYLASE"/>
    <property type="match status" value="1"/>
</dbReference>
<keyword evidence="3 9" id="KW-0479">Metal-binding</keyword>
<dbReference type="AlphaFoldDB" id="A0A060T668"/>
<dbReference type="SUPFAM" id="SSF48371">
    <property type="entry name" value="ARM repeat"/>
    <property type="match status" value="1"/>
</dbReference>
<reference evidence="11" key="1">
    <citation type="submission" date="2014-02" db="EMBL/GenBank/DDBJ databases">
        <authorList>
            <person name="Genoscope - CEA"/>
        </authorList>
    </citation>
    <scope>NUCLEOTIDE SEQUENCE</scope>
    <source>
        <strain evidence="11">LS3</strain>
    </source>
</reference>
<comment type="subcellular location">
    <subcellularLocation>
        <location evidence="9">Cytoplasm</location>
    </subcellularLocation>
    <subcellularLocation>
        <location evidence="9">Nucleus</location>
    </subcellularLocation>
</comment>
<feature type="binding site" evidence="9">
    <location>
        <position position="259"/>
    </location>
    <ligand>
        <name>Fe cation</name>
        <dbReference type="ChEBI" id="CHEBI:24875"/>
        <label>2</label>
    </ligand>
</feature>
<proteinExistence type="inferred from homology"/>
<feature type="binding site" evidence="9">
    <location>
        <position position="227"/>
    </location>
    <ligand>
        <name>Fe cation</name>
        <dbReference type="ChEBI" id="CHEBI:24875"/>
        <label>2</label>
    </ligand>
</feature>
<dbReference type="Gene3D" id="1.25.10.10">
    <property type="entry name" value="Leucine-rich Repeat Variant"/>
    <property type="match status" value="2"/>
</dbReference>
<evidence type="ECO:0000256" key="5">
    <source>
        <dbReference type="ARBA" id="ARBA00023002"/>
    </source>
</evidence>
<feature type="binding site" evidence="9">
    <location>
        <position position="260"/>
    </location>
    <ligand>
        <name>Fe cation</name>
        <dbReference type="ChEBI" id="CHEBI:24875"/>
        <label>2</label>
    </ligand>
</feature>
<evidence type="ECO:0000256" key="10">
    <source>
        <dbReference type="PROSITE-ProRule" id="PRU00259"/>
    </source>
</evidence>
<dbReference type="GO" id="GO:0046872">
    <property type="term" value="F:metal ion binding"/>
    <property type="evidence" value="ECO:0007669"/>
    <property type="project" value="UniProtKB-KW"/>
</dbReference>
<dbReference type="GO" id="GO:0005634">
    <property type="term" value="C:nucleus"/>
    <property type="evidence" value="ECO:0007669"/>
    <property type="project" value="UniProtKB-SubCell"/>
</dbReference>
<keyword evidence="6 9" id="KW-0408">Iron</keyword>
<sequence>MDELRHVEGAESQNLSELRKILLNEDGKTPLAHRFRALFHLKSLGTEGDKQAIDVIAEGFKDDSELLKHEIAYVLGQTKQEYAIGPLEECLKNLNQQAMVRHEAAEALGAIGNDSCMELLEHYYKNDPLEVIRQTCELAIERINWEKSEAAKKESLQESAFSSIDPAPPLPTENDKVPKLREMLNDQSLPLFHRYRAMFRLRDIANAEAVEALASGFSDPSALFRHEIAYVFGQLCDPASVPALIKVLSDTKEEAMVRHEAAEALGSIATDDVLPILNKFAQDQELVVKQSAEVALDMYEYENSDQIDYTDVPVSAN</sequence>
<gene>
    <name evidence="9" type="primary">LIA1</name>
    <name evidence="11" type="ORF">GNLVRS02_ARAD1C11506g</name>
</gene>
<dbReference type="PhylomeDB" id="A0A060T668"/>
<accession>A0A060T668</accession>
<evidence type="ECO:0000256" key="9">
    <source>
        <dbReference type="HAMAP-Rule" id="MF_03101"/>
    </source>
</evidence>
<dbReference type="GO" id="GO:0019135">
    <property type="term" value="F:deoxyhypusine monooxygenase activity"/>
    <property type="evidence" value="ECO:0007669"/>
    <property type="project" value="UniProtKB-UniRule"/>
</dbReference>
<dbReference type="GO" id="GO:0005737">
    <property type="term" value="C:cytoplasm"/>
    <property type="evidence" value="ECO:0007669"/>
    <property type="project" value="UniProtKB-SubCell"/>
</dbReference>
<feature type="binding site" evidence="9">
    <location>
        <position position="69"/>
    </location>
    <ligand>
        <name>Fe cation</name>
        <dbReference type="ChEBI" id="CHEBI:24875"/>
        <label>1</label>
    </ligand>
</feature>
<organism evidence="11">
    <name type="scientific">Blastobotrys adeninivorans</name>
    <name type="common">Yeast</name>
    <name type="synonym">Arxula adeninivorans</name>
    <dbReference type="NCBI Taxonomy" id="409370"/>
    <lineage>
        <taxon>Eukaryota</taxon>
        <taxon>Fungi</taxon>
        <taxon>Dikarya</taxon>
        <taxon>Ascomycota</taxon>
        <taxon>Saccharomycotina</taxon>
        <taxon>Dipodascomycetes</taxon>
        <taxon>Dipodascales</taxon>
        <taxon>Trichomonascaceae</taxon>
        <taxon>Blastobotrys</taxon>
    </lineage>
</organism>
<evidence type="ECO:0000256" key="3">
    <source>
        <dbReference type="ARBA" id="ARBA00022723"/>
    </source>
</evidence>
<dbReference type="InterPro" id="IPR011989">
    <property type="entry name" value="ARM-like"/>
</dbReference>
<comment type="similarity">
    <text evidence="9">Belongs to the deoxyhypusine hydroxylase family.</text>
</comment>
<feature type="binding site" evidence="9">
    <location>
        <position position="103"/>
    </location>
    <ligand>
        <name>Fe cation</name>
        <dbReference type="ChEBI" id="CHEBI:24875"/>
        <label>1</label>
    </ligand>
</feature>
<dbReference type="UniPathway" id="UPA00354"/>
<keyword evidence="4" id="KW-0677">Repeat</keyword>
<evidence type="ECO:0000256" key="8">
    <source>
        <dbReference type="ARBA" id="ARBA00023256"/>
    </source>
</evidence>
<evidence type="ECO:0000256" key="4">
    <source>
        <dbReference type="ARBA" id="ARBA00022737"/>
    </source>
</evidence>
<dbReference type="PROSITE" id="PS50176">
    <property type="entry name" value="ARM_REPEAT"/>
    <property type="match status" value="1"/>
</dbReference>
<dbReference type="InterPro" id="IPR016024">
    <property type="entry name" value="ARM-type_fold"/>
</dbReference>
<comment type="catalytic activity">
    <reaction evidence="1 9">
        <text>[eIF5A protein]-deoxyhypusine + AH2 + O2 = [eIF5A protein]-hypusine + A + H2O</text>
        <dbReference type="Rhea" id="RHEA:14101"/>
        <dbReference type="Rhea" id="RHEA-COMP:10144"/>
        <dbReference type="Rhea" id="RHEA-COMP:12592"/>
        <dbReference type="ChEBI" id="CHEBI:13193"/>
        <dbReference type="ChEBI" id="CHEBI:15377"/>
        <dbReference type="ChEBI" id="CHEBI:15379"/>
        <dbReference type="ChEBI" id="CHEBI:17499"/>
        <dbReference type="ChEBI" id="CHEBI:82657"/>
        <dbReference type="ChEBI" id="CHEBI:91175"/>
        <dbReference type="EC" id="1.14.99.29"/>
    </reaction>
</comment>
<dbReference type="InterPro" id="IPR004155">
    <property type="entry name" value="PBS_lyase_HEAT"/>
</dbReference>
<dbReference type="EC" id="1.14.99.29" evidence="9"/>
<evidence type="ECO:0000256" key="7">
    <source>
        <dbReference type="ARBA" id="ARBA00023033"/>
    </source>
</evidence>
<dbReference type="SMART" id="SM00567">
    <property type="entry name" value="EZ_HEAT"/>
    <property type="match status" value="6"/>
</dbReference>
<evidence type="ECO:0000313" key="11">
    <source>
        <dbReference type="EMBL" id="CDP34402.1"/>
    </source>
</evidence>
<feature type="repeat" description="ARM" evidence="10">
    <location>
        <begin position="239"/>
        <end position="272"/>
    </location>
</feature>
<dbReference type="PANTHER" id="PTHR12697">
    <property type="entry name" value="PBS LYASE HEAT-LIKE PROTEIN"/>
    <property type="match status" value="1"/>
</dbReference>
<protein>
    <recommendedName>
        <fullName evidence="9">Deoxyhypusine hydroxylase</fullName>
        <shortName evidence="9">DOHH</shortName>
        <ecNumber evidence="9">1.14.99.29</ecNumber>
    </recommendedName>
    <alternativeName>
        <fullName evidence="9">Deoxyhypusine dioxygenase</fullName>
    </alternativeName>
    <alternativeName>
        <fullName evidence="9">Deoxyhypusine monooxygenase</fullName>
    </alternativeName>
</protein>